<gene>
    <name evidence="1" type="ORF">scyTo_0013058</name>
</gene>
<evidence type="ECO:0008006" key="3">
    <source>
        <dbReference type="Google" id="ProtNLM"/>
    </source>
</evidence>
<accession>A0A401NNB9</accession>
<sequence length="321" mass="36834">LLTDEDCVVKYEAAKALVTLGCWEEEVVLKLIQVMNESTGKLLEDIIITLRMSLYEWANGPIRLRPTIKAKEKLIFLLRSFITTLRSKDLIPVQATACLCYLNRNDEEAIDYIISYLHDGTTYQKKQALEIVLRHLAIHEPFSIQAVLKQLQTSPVYKHRLKALDLLAFVGPLHITETGMHEAVFEALKEKLWDDPVMAVRRRAAIVVNMLKMKMALWMEMEQQLEDNDAEVRGKAVNSLSVLGLPNNRVLQLLLEMVEVDLSQFVRFQIIRAFARLHLNSEHVKRSLLNRQLGEGPLARYCRGGGERTKVSHTRERHNSV</sequence>
<dbReference type="STRING" id="75743.A0A401NNB9"/>
<dbReference type="SUPFAM" id="SSF48371">
    <property type="entry name" value="ARM repeat"/>
    <property type="match status" value="2"/>
</dbReference>
<feature type="non-terminal residue" evidence="1">
    <location>
        <position position="1"/>
    </location>
</feature>
<dbReference type="AlphaFoldDB" id="A0A401NNB9"/>
<dbReference type="PANTHER" id="PTHR38323:SF1">
    <property type="entry name" value="PROTEIN HEATR9"/>
    <property type="match status" value="1"/>
</dbReference>
<proteinExistence type="predicted"/>
<dbReference type="Pfam" id="PF13646">
    <property type="entry name" value="HEAT_2"/>
    <property type="match status" value="1"/>
</dbReference>
<dbReference type="InterPro" id="IPR016024">
    <property type="entry name" value="ARM-type_fold"/>
</dbReference>
<name>A0A401NNB9_SCYTO</name>
<evidence type="ECO:0000313" key="1">
    <source>
        <dbReference type="EMBL" id="GCB62398.1"/>
    </source>
</evidence>
<keyword evidence="2" id="KW-1185">Reference proteome</keyword>
<dbReference type="EMBL" id="BFAA01006527">
    <property type="protein sequence ID" value="GCB62398.1"/>
    <property type="molecule type" value="Genomic_DNA"/>
</dbReference>
<dbReference type="Proteomes" id="UP000288216">
    <property type="component" value="Unassembled WGS sequence"/>
</dbReference>
<dbReference type="OrthoDB" id="10031548at2759"/>
<organism evidence="1 2">
    <name type="scientific">Scyliorhinus torazame</name>
    <name type="common">Cloudy catshark</name>
    <name type="synonym">Catulus torazame</name>
    <dbReference type="NCBI Taxonomy" id="75743"/>
    <lineage>
        <taxon>Eukaryota</taxon>
        <taxon>Metazoa</taxon>
        <taxon>Chordata</taxon>
        <taxon>Craniata</taxon>
        <taxon>Vertebrata</taxon>
        <taxon>Chondrichthyes</taxon>
        <taxon>Elasmobranchii</taxon>
        <taxon>Galeomorphii</taxon>
        <taxon>Galeoidea</taxon>
        <taxon>Carcharhiniformes</taxon>
        <taxon>Scyliorhinidae</taxon>
        <taxon>Scyliorhinus</taxon>
    </lineage>
</organism>
<dbReference type="InterPro" id="IPR011989">
    <property type="entry name" value="ARM-like"/>
</dbReference>
<dbReference type="OMA" id="CLETCVM"/>
<dbReference type="PANTHER" id="PTHR38323">
    <property type="entry name" value="PROTEIN HEATR9"/>
    <property type="match status" value="1"/>
</dbReference>
<reference evidence="1 2" key="1">
    <citation type="journal article" date="2018" name="Nat. Ecol. Evol.">
        <title>Shark genomes provide insights into elasmobranch evolution and the origin of vertebrates.</title>
        <authorList>
            <person name="Hara Y"/>
            <person name="Yamaguchi K"/>
            <person name="Onimaru K"/>
            <person name="Kadota M"/>
            <person name="Koyanagi M"/>
            <person name="Keeley SD"/>
            <person name="Tatsumi K"/>
            <person name="Tanaka K"/>
            <person name="Motone F"/>
            <person name="Kageyama Y"/>
            <person name="Nozu R"/>
            <person name="Adachi N"/>
            <person name="Nishimura O"/>
            <person name="Nakagawa R"/>
            <person name="Tanegashima C"/>
            <person name="Kiyatake I"/>
            <person name="Matsumoto R"/>
            <person name="Murakumo K"/>
            <person name="Nishida K"/>
            <person name="Terakita A"/>
            <person name="Kuratani S"/>
            <person name="Sato K"/>
            <person name="Hyodo S Kuraku.S."/>
        </authorList>
    </citation>
    <scope>NUCLEOTIDE SEQUENCE [LARGE SCALE GENOMIC DNA]</scope>
</reference>
<dbReference type="InterPro" id="IPR052873">
    <property type="entry name" value="HEATR9"/>
</dbReference>
<dbReference type="Gene3D" id="1.25.10.10">
    <property type="entry name" value="Leucine-rich Repeat Variant"/>
    <property type="match status" value="1"/>
</dbReference>
<protein>
    <recommendedName>
        <fullName evidence="3">Condensin complex subunit 1 C-terminal domain-containing protein</fullName>
    </recommendedName>
</protein>
<evidence type="ECO:0000313" key="2">
    <source>
        <dbReference type="Proteomes" id="UP000288216"/>
    </source>
</evidence>
<comment type="caution">
    <text evidence="1">The sequence shown here is derived from an EMBL/GenBank/DDBJ whole genome shotgun (WGS) entry which is preliminary data.</text>
</comment>